<evidence type="ECO:0000313" key="11">
    <source>
        <dbReference type="Proteomes" id="UP000515159"/>
    </source>
</evidence>
<proteinExistence type="inferred from homology"/>
<evidence type="ECO:0000256" key="5">
    <source>
        <dbReference type="ARBA" id="ARBA00022491"/>
    </source>
</evidence>
<dbReference type="KEGG" id="gsh:117357168"/>
<dbReference type="Pfam" id="PF00104">
    <property type="entry name" value="Hormone_recep"/>
    <property type="match status" value="1"/>
</dbReference>
<dbReference type="Gene3D" id="1.10.565.10">
    <property type="entry name" value="Retinoid X Receptor"/>
    <property type="match status" value="1"/>
</dbReference>
<dbReference type="GO" id="GO:0005737">
    <property type="term" value="C:cytoplasm"/>
    <property type="evidence" value="ECO:0007669"/>
    <property type="project" value="UniProtKB-SubCell"/>
</dbReference>
<keyword evidence="8" id="KW-0675">Receptor</keyword>
<organism evidence="11 12">
    <name type="scientific">Geotrypetes seraphini</name>
    <name type="common">Gaboon caecilian</name>
    <name type="synonym">Caecilia seraphini</name>
    <dbReference type="NCBI Taxonomy" id="260995"/>
    <lineage>
        <taxon>Eukaryota</taxon>
        <taxon>Metazoa</taxon>
        <taxon>Chordata</taxon>
        <taxon>Craniata</taxon>
        <taxon>Vertebrata</taxon>
        <taxon>Euteleostomi</taxon>
        <taxon>Amphibia</taxon>
        <taxon>Gymnophiona</taxon>
        <taxon>Geotrypetes</taxon>
    </lineage>
</organism>
<evidence type="ECO:0000256" key="9">
    <source>
        <dbReference type="ARBA" id="ARBA00023242"/>
    </source>
</evidence>
<evidence type="ECO:0000256" key="7">
    <source>
        <dbReference type="ARBA" id="ARBA00023163"/>
    </source>
</evidence>
<dbReference type="InterPro" id="IPR035500">
    <property type="entry name" value="NHR-like_dom_sf"/>
</dbReference>
<dbReference type="InParanoid" id="A0A6P8R440"/>
<name>A0A6P8R440_GEOSA</name>
<feature type="domain" description="NR LBD" evidence="10">
    <location>
        <begin position="19"/>
        <end position="275"/>
    </location>
</feature>
<keyword evidence="6" id="KW-0805">Transcription regulation</keyword>
<keyword evidence="11" id="KW-1185">Reference proteome</keyword>
<evidence type="ECO:0000256" key="6">
    <source>
        <dbReference type="ARBA" id="ARBA00023015"/>
    </source>
</evidence>
<dbReference type="InterPro" id="IPR000536">
    <property type="entry name" value="Nucl_hrmn_rcpt_lig-bd"/>
</dbReference>
<evidence type="ECO:0000256" key="8">
    <source>
        <dbReference type="ARBA" id="ARBA00023170"/>
    </source>
</evidence>
<evidence type="ECO:0000259" key="10">
    <source>
        <dbReference type="PROSITE" id="PS51843"/>
    </source>
</evidence>
<dbReference type="PANTHER" id="PTHR24081">
    <property type="entry name" value="NUCLEAR RECEPTOR SUBFAMILY 0 GROUP B"/>
    <property type="match status" value="1"/>
</dbReference>
<keyword evidence="7" id="KW-0804">Transcription</keyword>
<protein>
    <submittedName>
        <fullName evidence="12">Nuclear receptor subfamily 0 group B member 2-like</fullName>
    </submittedName>
</protein>
<dbReference type="Proteomes" id="UP000515159">
    <property type="component" value="Chromosome 3"/>
</dbReference>
<evidence type="ECO:0000313" key="12">
    <source>
        <dbReference type="RefSeq" id="XP_033793431.1"/>
    </source>
</evidence>
<dbReference type="SUPFAM" id="SSF48508">
    <property type="entry name" value="Nuclear receptor ligand-binding domain"/>
    <property type="match status" value="1"/>
</dbReference>
<sequence>MASEVPSGEFGKCQCQTEHTDGILYHILNQELPTNKWECCNYHRYHRHLLPWVSTGDCPCGESRQVALKTPEITCRRASAVLLKTVVFIRNLPSFYLLPRGDQILLIQQSWVPLFALGLAQERVDFDLQEMLVPSLLRKILLNQSEMAGDKLCDATLGVPLAEVHQLKCFLGKFWHLDICAKEYAYIKGIILFNPEIYGLRFPHYVQTLQQEAWRMLIEFNLSMYSRNQARFNWILGAFANLQAISANTITELFIKPISGEISLDELLLETLDIK</sequence>
<dbReference type="GeneID" id="117357168"/>
<evidence type="ECO:0000256" key="4">
    <source>
        <dbReference type="ARBA" id="ARBA00022490"/>
    </source>
</evidence>
<keyword evidence="5" id="KW-0678">Repressor</keyword>
<dbReference type="SMART" id="SM00430">
    <property type="entry name" value="HOLI"/>
    <property type="match status" value="1"/>
</dbReference>
<dbReference type="RefSeq" id="XP_033793431.1">
    <property type="nucleotide sequence ID" value="XM_033937540.1"/>
</dbReference>
<dbReference type="AlphaFoldDB" id="A0A6P8R440"/>
<dbReference type="FunFam" id="1.10.565.10:FF:000031">
    <property type="entry name" value="Nuclear receptor subfamily 0 group B member 1"/>
    <property type="match status" value="1"/>
</dbReference>
<reference evidence="12" key="1">
    <citation type="submission" date="2025-08" db="UniProtKB">
        <authorList>
            <consortium name="RefSeq"/>
        </authorList>
    </citation>
    <scope>IDENTIFICATION</scope>
</reference>
<dbReference type="PANTHER" id="PTHR24081:SF11">
    <property type="entry name" value="NR LBD DOMAIN-CONTAINING PROTEIN"/>
    <property type="match status" value="1"/>
</dbReference>
<evidence type="ECO:0000256" key="3">
    <source>
        <dbReference type="ARBA" id="ARBA00006647"/>
    </source>
</evidence>
<evidence type="ECO:0000256" key="1">
    <source>
        <dbReference type="ARBA" id="ARBA00004123"/>
    </source>
</evidence>
<comment type="similarity">
    <text evidence="3">Belongs to the nuclear hormone receptor family. NR0 subfamily.</text>
</comment>
<gene>
    <name evidence="12" type="primary">LOC117357168</name>
</gene>
<accession>A0A6P8R440</accession>
<dbReference type="InterPro" id="IPR001723">
    <property type="entry name" value="Nuclear_hrmn_rcpt"/>
</dbReference>
<comment type="subcellular location">
    <subcellularLocation>
        <location evidence="2">Cytoplasm</location>
    </subcellularLocation>
    <subcellularLocation>
        <location evidence="1">Nucleus</location>
    </subcellularLocation>
</comment>
<keyword evidence="9" id="KW-0539">Nucleus</keyword>
<dbReference type="FunCoup" id="A0A6P8R440">
    <property type="interactions" value="167"/>
</dbReference>
<evidence type="ECO:0000256" key="2">
    <source>
        <dbReference type="ARBA" id="ARBA00004496"/>
    </source>
</evidence>
<keyword evidence="4" id="KW-0963">Cytoplasm</keyword>
<dbReference type="PRINTS" id="PR00398">
    <property type="entry name" value="STRDHORMONER"/>
</dbReference>
<dbReference type="GO" id="GO:0005634">
    <property type="term" value="C:nucleus"/>
    <property type="evidence" value="ECO:0007669"/>
    <property type="project" value="UniProtKB-SubCell"/>
</dbReference>
<dbReference type="GO" id="GO:0000122">
    <property type="term" value="P:negative regulation of transcription by RNA polymerase II"/>
    <property type="evidence" value="ECO:0007669"/>
    <property type="project" value="TreeGrafter"/>
</dbReference>
<dbReference type="OrthoDB" id="9926883at2759"/>
<dbReference type="PROSITE" id="PS51843">
    <property type="entry name" value="NR_LBD"/>
    <property type="match status" value="1"/>
</dbReference>
<dbReference type="GO" id="GO:0003714">
    <property type="term" value="F:transcription corepressor activity"/>
    <property type="evidence" value="ECO:0007669"/>
    <property type="project" value="TreeGrafter"/>
</dbReference>
<dbReference type="InterPro" id="IPR033544">
    <property type="entry name" value="NR0B1/2"/>
</dbReference>